<feature type="transmembrane region" description="Helical" evidence="2">
    <location>
        <begin position="20"/>
        <end position="41"/>
    </location>
</feature>
<keyword evidence="2" id="KW-0812">Transmembrane</keyword>
<protein>
    <submittedName>
        <fullName evidence="3">Uncharacterized protein</fullName>
    </submittedName>
</protein>
<organism evidence="3 4">
    <name type="scientific">Magallana gigas</name>
    <name type="common">Pacific oyster</name>
    <name type="synonym">Crassostrea gigas</name>
    <dbReference type="NCBI Taxonomy" id="29159"/>
    <lineage>
        <taxon>Eukaryota</taxon>
        <taxon>Metazoa</taxon>
        <taxon>Spiralia</taxon>
        <taxon>Lophotrochozoa</taxon>
        <taxon>Mollusca</taxon>
        <taxon>Bivalvia</taxon>
        <taxon>Autobranchia</taxon>
        <taxon>Pteriomorphia</taxon>
        <taxon>Ostreida</taxon>
        <taxon>Ostreoidea</taxon>
        <taxon>Ostreidae</taxon>
        <taxon>Magallana</taxon>
    </lineage>
</organism>
<feature type="region of interest" description="Disordered" evidence="1">
    <location>
        <begin position="198"/>
        <end position="241"/>
    </location>
</feature>
<dbReference type="EnsemblMetazoa" id="G4830.2">
    <property type="protein sequence ID" value="G4830.2:cds"/>
    <property type="gene ID" value="G4830"/>
</dbReference>
<evidence type="ECO:0000256" key="2">
    <source>
        <dbReference type="SAM" id="Phobius"/>
    </source>
</evidence>
<keyword evidence="4" id="KW-1185">Reference proteome</keyword>
<dbReference type="OrthoDB" id="10648203at2759"/>
<name>A0A8W8N8S5_MAGGI</name>
<evidence type="ECO:0000256" key="1">
    <source>
        <dbReference type="SAM" id="MobiDB-lite"/>
    </source>
</evidence>
<evidence type="ECO:0000313" key="3">
    <source>
        <dbReference type="EnsemblMetazoa" id="G4830.1:cds"/>
    </source>
</evidence>
<dbReference type="EnsemblMetazoa" id="G4830.1">
    <property type="protein sequence ID" value="G4830.1:cds"/>
    <property type="gene ID" value="G4830"/>
</dbReference>
<dbReference type="Proteomes" id="UP000005408">
    <property type="component" value="Unassembled WGS sequence"/>
</dbReference>
<dbReference type="OMA" id="FITHSND"/>
<dbReference type="AlphaFoldDB" id="A0A8W8N8S5"/>
<feature type="compositionally biased region" description="Polar residues" evidence="1">
    <location>
        <begin position="220"/>
        <end position="241"/>
    </location>
</feature>
<keyword evidence="2" id="KW-0472">Membrane</keyword>
<keyword evidence="2" id="KW-1133">Transmembrane helix</keyword>
<sequence>MSTEKAVIEIQKSQSLGLGFVVLCAGIFLIIFNILCVFIFYRKWKKRLVKCRSEYQCKGRSEYLSKHKPQKATTTFKRWKSRIGSRFGVRLKKNYSMNNRNTYEKGPVLINAQNVHVHYGDKMEEANSPKRVRHTAIKRNIGPGNDISSNRTDFIKPEISDISDVYSVVRKDYLLRTGSPKDSVTENGVQTRENVGRVRVGTNTDQEGKEMDKPEEDCKLSNTSKKSNQKLDSGQGPDTSRDIQTLSTLFEIHSEHVIKTLSRLKSLERKGN</sequence>
<evidence type="ECO:0000313" key="4">
    <source>
        <dbReference type="Proteomes" id="UP000005408"/>
    </source>
</evidence>
<proteinExistence type="predicted"/>
<feature type="compositionally biased region" description="Basic and acidic residues" evidence="1">
    <location>
        <begin position="206"/>
        <end position="219"/>
    </location>
</feature>
<accession>A0A8W8N8S5</accession>
<reference evidence="3" key="1">
    <citation type="submission" date="2022-08" db="UniProtKB">
        <authorList>
            <consortium name="EnsemblMetazoa"/>
        </authorList>
    </citation>
    <scope>IDENTIFICATION</scope>
    <source>
        <strain evidence="3">05x7-T-G4-1.051#20</strain>
    </source>
</reference>